<sequence length="293" mass="33493">MSEHRLLTFQWGLQPHEAQPFVAPVPLEVLAESPGYAEHWNTADDANYEHKDGHQLISTEEHLVMVFQADDVNLHDWVSQVYRRAYQASKAAGYPHLLRTWNYLYDINATDQGLERYQTFCVARHQVMESLQLLNDPNPAATAIGTHNKENSLVFLFARSAGHVIENKRQTPAWEYPQQYAPRQPRFSRAIIIDDVLFCSGTASVVGHETAHVGNLPAQFDECLNNLQVLIESSGARHRLADGMYRFYVRDKAHLPQVSEKIKNSQIQQYVILHGDVCRENLLIECEVVFQSN</sequence>
<dbReference type="EMBL" id="JBHRTS010000004">
    <property type="protein sequence ID" value="MFC3194212.1"/>
    <property type="molecule type" value="Genomic_DNA"/>
</dbReference>
<dbReference type="InterPro" id="IPR049368">
    <property type="entry name" value="FkbO_Hyg5-like_N"/>
</dbReference>
<accession>A0ABV7JAU8</accession>
<dbReference type="RefSeq" id="WP_157893046.1">
    <property type="nucleotide sequence ID" value="NZ_JBHRTS010000004.1"/>
</dbReference>
<name>A0ABV7JAU8_9GAMM</name>
<evidence type="ECO:0000313" key="2">
    <source>
        <dbReference type="EMBL" id="MFC3194212.1"/>
    </source>
</evidence>
<gene>
    <name evidence="2" type="ORF">ACFODZ_08160</name>
</gene>
<dbReference type="Proteomes" id="UP001595533">
    <property type="component" value="Unassembled WGS sequence"/>
</dbReference>
<keyword evidence="3" id="KW-1185">Reference proteome</keyword>
<dbReference type="Gene3D" id="3.30.1330.40">
    <property type="entry name" value="RutC-like"/>
    <property type="match status" value="1"/>
</dbReference>
<proteinExistence type="predicted"/>
<evidence type="ECO:0000313" key="3">
    <source>
        <dbReference type="Proteomes" id="UP001595533"/>
    </source>
</evidence>
<dbReference type="InterPro" id="IPR035959">
    <property type="entry name" value="RutC-like_sf"/>
</dbReference>
<dbReference type="SUPFAM" id="SSF55298">
    <property type="entry name" value="YjgF-like"/>
    <property type="match status" value="1"/>
</dbReference>
<protein>
    <recommendedName>
        <fullName evidence="1">Chorismatase FkbO/Hyg5-like N-terminal domain-containing protein</fullName>
    </recommendedName>
</protein>
<organism evidence="2 3">
    <name type="scientific">Marinicella sediminis</name>
    <dbReference type="NCBI Taxonomy" id="1792834"/>
    <lineage>
        <taxon>Bacteria</taxon>
        <taxon>Pseudomonadati</taxon>
        <taxon>Pseudomonadota</taxon>
        <taxon>Gammaproteobacteria</taxon>
        <taxon>Lysobacterales</taxon>
        <taxon>Marinicellaceae</taxon>
        <taxon>Marinicella</taxon>
    </lineage>
</organism>
<feature type="domain" description="Chorismatase FkbO/Hyg5-like N-terminal" evidence="1">
    <location>
        <begin position="38"/>
        <end position="156"/>
    </location>
</feature>
<dbReference type="Pfam" id="PF21168">
    <property type="entry name" value="FkbO_Hyg5-like_N"/>
    <property type="match status" value="1"/>
</dbReference>
<comment type="caution">
    <text evidence="2">The sequence shown here is derived from an EMBL/GenBank/DDBJ whole genome shotgun (WGS) entry which is preliminary data.</text>
</comment>
<evidence type="ECO:0000259" key="1">
    <source>
        <dbReference type="Pfam" id="PF21168"/>
    </source>
</evidence>
<reference evidence="3" key="1">
    <citation type="journal article" date="2019" name="Int. J. Syst. Evol. Microbiol.">
        <title>The Global Catalogue of Microorganisms (GCM) 10K type strain sequencing project: providing services to taxonomists for standard genome sequencing and annotation.</title>
        <authorList>
            <consortium name="The Broad Institute Genomics Platform"/>
            <consortium name="The Broad Institute Genome Sequencing Center for Infectious Disease"/>
            <person name="Wu L."/>
            <person name="Ma J."/>
        </authorList>
    </citation>
    <scope>NUCLEOTIDE SEQUENCE [LARGE SCALE GENOMIC DNA]</scope>
    <source>
        <strain evidence="3">KCTC 42953</strain>
    </source>
</reference>